<name>A0A0N8GEQ6_9HYPH</name>
<feature type="transmembrane region" description="Helical" evidence="1">
    <location>
        <begin position="47"/>
        <end position="64"/>
    </location>
</feature>
<feature type="transmembrane region" description="Helical" evidence="1">
    <location>
        <begin position="190"/>
        <end position="213"/>
    </location>
</feature>
<evidence type="ECO:0000313" key="3">
    <source>
        <dbReference type="Proteomes" id="UP000048984"/>
    </source>
</evidence>
<protein>
    <submittedName>
        <fullName evidence="2">Flagellar motor protein MotA</fullName>
    </submittedName>
</protein>
<evidence type="ECO:0000256" key="1">
    <source>
        <dbReference type="SAM" id="Phobius"/>
    </source>
</evidence>
<reference evidence="2 3" key="1">
    <citation type="submission" date="2015-09" db="EMBL/GenBank/DDBJ databases">
        <authorList>
            <consortium name="Swine Surveillance"/>
        </authorList>
    </citation>
    <scope>NUCLEOTIDE SEQUENCE [LARGE SCALE GENOMIC DNA]</scope>
    <source>
        <strain evidence="2 3">16</strain>
    </source>
</reference>
<feature type="transmembrane region" description="Helical" evidence="1">
    <location>
        <begin position="16"/>
        <end position="35"/>
    </location>
</feature>
<feature type="transmembrane region" description="Helical" evidence="1">
    <location>
        <begin position="134"/>
        <end position="154"/>
    </location>
</feature>
<dbReference type="EMBL" id="LJYW01000001">
    <property type="protein sequence ID" value="KPL52185.1"/>
    <property type="molecule type" value="Genomic_DNA"/>
</dbReference>
<dbReference type="RefSeq" id="WP_054358348.1">
    <property type="nucleotide sequence ID" value="NZ_JAPCYQ010000001.1"/>
</dbReference>
<comment type="caution">
    <text evidence="2">The sequence shown here is derived from an EMBL/GenBank/DDBJ whole genome shotgun (WGS) entry which is preliminary data.</text>
</comment>
<keyword evidence="2" id="KW-0282">Flagellum</keyword>
<sequence>MARDFDPHRLSSPQQFLWRMVIFLIIAGFVVVILYRQVMAAFMANPGLNGLIVGVLLLGSILAIRQVVRLFPEVNWVNSFRVGDPGIAVSAQPQLLGPMSALLRDRAGRLEVSPVLMRSILDSISMRLDETRDITRYIGGLLVFLGLLGTFWGLTETVGSVGRTISTLSVGSADLGVIFEDLKTGLAAPLGGMGVAFSSSLFGLSGSLVIGFLDLQASQAQNRFYNELEDWLSAITDIDLGDRREGPLGTVESLRVAIERLNRTVQESGANRTATTAMASLAEGVQGLVTHMRAEQQMIRAWVEEQTEESREMRRVLVKLVAPEDLPEGWREDDYRTTERPGE</sequence>
<gene>
    <name evidence="2" type="ORF">ABB55_08035</name>
</gene>
<evidence type="ECO:0000313" key="2">
    <source>
        <dbReference type="EMBL" id="KPL52185.1"/>
    </source>
</evidence>
<keyword evidence="1" id="KW-1133">Transmembrane helix</keyword>
<dbReference type="Proteomes" id="UP000048984">
    <property type="component" value="Unassembled WGS sequence"/>
</dbReference>
<keyword evidence="1" id="KW-0472">Membrane</keyword>
<keyword evidence="2" id="KW-0969">Cilium</keyword>
<organism evidence="2 3">
    <name type="scientific">Prosthecodimorpha hirschii</name>
    <dbReference type="NCBI Taxonomy" id="665126"/>
    <lineage>
        <taxon>Bacteria</taxon>
        <taxon>Pseudomonadati</taxon>
        <taxon>Pseudomonadota</taxon>
        <taxon>Alphaproteobacteria</taxon>
        <taxon>Hyphomicrobiales</taxon>
        <taxon>Ancalomicrobiaceae</taxon>
        <taxon>Prosthecodimorpha</taxon>
    </lineage>
</organism>
<dbReference type="STRING" id="665126.ABB55_08035"/>
<keyword evidence="1" id="KW-0812">Transmembrane</keyword>
<proteinExistence type="predicted"/>
<accession>A0A0N8GEQ6</accession>
<keyword evidence="2" id="KW-0966">Cell projection</keyword>
<reference evidence="2 3" key="2">
    <citation type="submission" date="2015-10" db="EMBL/GenBank/DDBJ databases">
        <title>Draft Genome Sequence of Prosthecomicrobium hirschii ATCC 27832.</title>
        <authorList>
            <person name="Daniel J."/>
            <person name="Givan S.A."/>
            <person name="Brun Y.V."/>
            <person name="Brown P.J."/>
        </authorList>
    </citation>
    <scope>NUCLEOTIDE SEQUENCE [LARGE SCALE GENOMIC DNA]</scope>
    <source>
        <strain evidence="2 3">16</strain>
    </source>
</reference>
<keyword evidence="3" id="KW-1185">Reference proteome</keyword>
<dbReference type="AlphaFoldDB" id="A0A0N8GEQ6"/>